<reference evidence="1 2" key="1">
    <citation type="journal article" date="2014" name="Proc. Natl. Acad. Sci. U.S.A.">
        <title>Functional characterization of flavobacteria rhodopsins reveals a unique class of light-driven chloride pump in bacteria.</title>
        <authorList>
            <person name="Yoshizawa S."/>
            <person name="Kumagai Y."/>
            <person name="Kim H."/>
            <person name="Ogura Y."/>
            <person name="Hayashi T."/>
            <person name="Iwasaki W."/>
            <person name="DeLong E.F."/>
            <person name="Kogure K."/>
        </authorList>
    </citation>
    <scope>NUCLEOTIDE SEQUENCE [LARGE SCALE GENOMIC DNA]</scope>
    <source>
        <strain evidence="1 2">S1-08</strain>
    </source>
</reference>
<accession>W8VWQ4</accession>
<gene>
    <name evidence="1" type="ORF">NMS_0938</name>
</gene>
<dbReference type="Proteomes" id="UP000031760">
    <property type="component" value="Chromosome"/>
</dbReference>
<proteinExistence type="predicted"/>
<organism evidence="1 2">
    <name type="scientific">Nonlabens marinus S1-08</name>
    <dbReference type="NCBI Taxonomy" id="1454201"/>
    <lineage>
        <taxon>Bacteria</taxon>
        <taxon>Pseudomonadati</taxon>
        <taxon>Bacteroidota</taxon>
        <taxon>Flavobacteriia</taxon>
        <taxon>Flavobacteriales</taxon>
        <taxon>Flavobacteriaceae</taxon>
        <taxon>Nonlabens</taxon>
    </lineage>
</organism>
<evidence type="ECO:0000313" key="2">
    <source>
        <dbReference type="Proteomes" id="UP000031760"/>
    </source>
</evidence>
<dbReference type="PROSITE" id="PS51257">
    <property type="entry name" value="PROKAR_LIPOPROTEIN"/>
    <property type="match status" value="1"/>
</dbReference>
<name>W8VWQ4_9FLAO</name>
<dbReference type="OrthoDB" id="1143948at2"/>
<dbReference type="KEGG" id="nmf:NMS_0938"/>
<dbReference type="AlphaFoldDB" id="W8VWQ4"/>
<sequence>MKYVLISLLFLTLATSCKDQETVEDPAVTLAPGEVAYKGDYIHIGDAAVLSTEDAIYAVEIDDRAGELDQRAEEFMRTPYDMVQVVVTGELIPNPRKKETGEGWDEMLLIDKIIEVRKSSSSSVMQAPVPNQEDN</sequence>
<dbReference type="EMBL" id="AP014548">
    <property type="protein sequence ID" value="BAO54947.1"/>
    <property type="molecule type" value="Genomic_DNA"/>
</dbReference>
<protein>
    <recommendedName>
        <fullName evidence="3">NlpE C-terminal OB domain-containing protein</fullName>
    </recommendedName>
</protein>
<dbReference type="STRING" id="1454201.NMS_0938"/>
<dbReference type="RefSeq" id="WP_041495638.1">
    <property type="nucleotide sequence ID" value="NZ_AP014548.1"/>
</dbReference>
<dbReference type="HOGENOM" id="CLU_148632_0_0_10"/>
<evidence type="ECO:0008006" key="3">
    <source>
        <dbReference type="Google" id="ProtNLM"/>
    </source>
</evidence>
<evidence type="ECO:0000313" key="1">
    <source>
        <dbReference type="EMBL" id="BAO54947.1"/>
    </source>
</evidence>
<keyword evidence="2" id="KW-1185">Reference proteome</keyword>